<feature type="chain" id="PRO_5001698905" description="Lipoprotein" evidence="1">
    <location>
        <begin position="21"/>
        <end position="138"/>
    </location>
</feature>
<keyword evidence="3" id="KW-1185">Reference proteome</keyword>
<protein>
    <recommendedName>
        <fullName evidence="4">Lipoprotein</fullName>
    </recommendedName>
</protein>
<keyword evidence="1" id="KW-0732">Signal</keyword>
<sequence>MKIKFGIASAIGALSLAGCATFSNMETGLNTLMGQPLQAAIDTLGYPQGQMHVGEDTVYGWGREFTVNMPQYQTSNTYGQVGGTSFSANTGTTTYVPTNYNCNVRIAVGPDNRIKNWEFDGNIGGCEAYSSRLKRLAE</sequence>
<organism evidence="2 3">
    <name type="scientific">Erythrobacter longus</name>
    <dbReference type="NCBI Taxonomy" id="1044"/>
    <lineage>
        <taxon>Bacteria</taxon>
        <taxon>Pseudomonadati</taxon>
        <taxon>Pseudomonadota</taxon>
        <taxon>Alphaproteobacteria</taxon>
        <taxon>Sphingomonadales</taxon>
        <taxon>Erythrobacteraceae</taxon>
        <taxon>Erythrobacter/Porphyrobacter group</taxon>
        <taxon>Erythrobacter</taxon>
    </lineage>
</organism>
<evidence type="ECO:0008006" key="4">
    <source>
        <dbReference type="Google" id="ProtNLM"/>
    </source>
</evidence>
<dbReference type="EMBL" id="JMIW01000001">
    <property type="protein sequence ID" value="KEO91528.1"/>
    <property type="molecule type" value="Genomic_DNA"/>
</dbReference>
<dbReference type="eggNOG" id="ENOG5030382">
    <property type="taxonomic scope" value="Bacteria"/>
</dbReference>
<comment type="caution">
    <text evidence="2">The sequence shown here is derived from an EMBL/GenBank/DDBJ whole genome shotgun (WGS) entry which is preliminary data.</text>
</comment>
<gene>
    <name evidence="2" type="ORF">EH31_02335</name>
</gene>
<dbReference type="RefSeq" id="WP_034957797.1">
    <property type="nucleotide sequence ID" value="NZ_JMIW01000001.1"/>
</dbReference>
<dbReference type="OrthoDB" id="7605416at2"/>
<feature type="signal peptide" evidence="1">
    <location>
        <begin position="1"/>
        <end position="20"/>
    </location>
</feature>
<dbReference type="Proteomes" id="UP000027647">
    <property type="component" value="Unassembled WGS sequence"/>
</dbReference>
<evidence type="ECO:0000313" key="3">
    <source>
        <dbReference type="Proteomes" id="UP000027647"/>
    </source>
</evidence>
<proteinExistence type="predicted"/>
<accession>A0A074MI33</accession>
<reference evidence="2 3" key="1">
    <citation type="submission" date="2014-04" db="EMBL/GenBank/DDBJ databases">
        <title>A comprehensive comparison of genomes of Erythrobacter spp. strains.</title>
        <authorList>
            <person name="Zheng Q."/>
        </authorList>
    </citation>
    <scope>NUCLEOTIDE SEQUENCE [LARGE SCALE GENOMIC DNA]</scope>
    <source>
        <strain evidence="2 3">DSM 6997</strain>
    </source>
</reference>
<evidence type="ECO:0000256" key="1">
    <source>
        <dbReference type="SAM" id="SignalP"/>
    </source>
</evidence>
<dbReference type="STRING" id="1044.EH31_02335"/>
<evidence type="ECO:0000313" key="2">
    <source>
        <dbReference type="EMBL" id="KEO91528.1"/>
    </source>
</evidence>
<dbReference type="PROSITE" id="PS51257">
    <property type="entry name" value="PROKAR_LIPOPROTEIN"/>
    <property type="match status" value="1"/>
</dbReference>
<dbReference type="AlphaFoldDB" id="A0A074MI33"/>
<name>A0A074MI33_ERYLO</name>